<feature type="region of interest" description="Disordered" evidence="1">
    <location>
        <begin position="373"/>
        <end position="450"/>
    </location>
</feature>
<dbReference type="AlphaFoldDB" id="A0A0K1QDL0"/>
<name>A0A0K1QDL0_9BACT</name>
<gene>
    <name evidence="2" type="ORF">AKJ09_10512</name>
</gene>
<dbReference type="PATRIC" id="fig|1391654.3.peg.10652"/>
<organism evidence="2 3">
    <name type="scientific">Labilithrix luteola</name>
    <dbReference type="NCBI Taxonomy" id="1391654"/>
    <lineage>
        <taxon>Bacteria</taxon>
        <taxon>Pseudomonadati</taxon>
        <taxon>Myxococcota</taxon>
        <taxon>Polyangia</taxon>
        <taxon>Polyangiales</taxon>
        <taxon>Labilitrichaceae</taxon>
        <taxon>Labilithrix</taxon>
    </lineage>
</organism>
<sequence length="466" mass="46826">MTSFRDSHDSHRAPLFTSFPWSGPRLRSRLQAGAAALAFFATIAGASAASAAETVAYEVTTTAGNQNYENSIGMDFDVAKAVDVYELGVFDDGADGFAHELTAYIYDRDTQALVTKLTFAPGMTGRLVGSSRFLPLPCPLHLPVDFHGSIVADGFSDADHNGNRNLSPTPDADAWTTHDGGGALVFTGKSRYGSAPNAYPTSVDAYVDNYAAGSFVFAEACTANTDCTNTARPTCANGLCGASTGSFFAGCTGATASCDTTTATCAACSADHPSTAAMACRTADMPACVSGACVQCSETNTSKCTTETAPACGENHECAACQTDFGGTGPAKCPTAEKGKCRTDGKCAVCTGNADCGTDEVCNATGECVDAPKDGGTDGGTDAGTDGGKDAGKDDAGSPGTDAGKADSGSSTGGDDDGGAVTPIEPSASGEDDSGCSVSSSGTTGSSMAVLGIGVALAMAMLRRKR</sequence>
<feature type="compositionally biased region" description="Basic and acidic residues" evidence="1">
    <location>
        <begin position="387"/>
        <end position="396"/>
    </location>
</feature>
<feature type="compositionally biased region" description="Low complexity" evidence="1">
    <location>
        <begin position="435"/>
        <end position="447"/>
    </location>
</feature>
<evidence type="ECO:0000313" key="3">
    <source>
        <dbReference type="Proteomes" id="UP000064967"/>
    </source>
</evidence>
<accession>A0A0K1QDL0</accession>
<feature type="compositionally biased region" description="Gly residues" evidence="1">
    <location>
        <begin position="377"/>
        <end position="386"/>
    </location>
</feature>
<evidence type="ECO:0000313" key="2">
    <source>
        <dbReference type="EMBL" id="AKV03849.1"/>
    </source>
</evidence>
<protein>
    <submittedName>
        <fullName evidence="2">Uncharacterized protein</fullName>
    </submittedName>
</protein>
<reference evidence="2 3" key="1">
    <citation type="submission" date="2015-08" db="EMBL/GenBank/DDBJ databases">
        <authorList>
            <person name="Babu N.S."/>
            <person name="Beckwith C.J."/>
            <person name="Beseler K.G."/>
            <person name="Brison A."/>
            <person name="Carone J.V."/>
            <person name="Caskin T.P."/>
            <person name="Diamond M."/>
            <person name="Durham M.E."/>
            <person name="Foxe J.M."/>
            <person name="Go M."/>
            <person name="Henderson B.A."/>
            <person name="Jones I.B."/>
            <person name="McGettigan J.A."/>
            <person name="Micheletti S.J."/>
            <person name="Nasrallah M.E."/>
            <person name="Ortiz D."/>
            <person name="Piller C.R."/>
            <person name="Privatt S.R."/>
            <person name="Schneider S.L."/>
            <person name="Sharp S."/>
            <person name="Smith T.C."/>
            <person name="Stanton J.D."/>
            <person name="Ullery H.E."/>
            <person name="Wilson R.J."/>
            <person name="Serrano M.G."/>
            <person name="Buck G."/>
            <person name="Lee V."/>
            <person name="Wang Y."/>
            <person name="Carvalho R."/>
            <person name="Voegtly L."/>
            <person name="Shi R."/>
            <person name="Duckworth R."/>
            <person name="Johnson A."/>
            <person name="Loviza R."/>
            <person name="Walstead R."/>
            <person name="Shah Z."/>
            <person name="Kiflezghi M."/>
            <person name="Wade K."/>
            <person name="Ball S.L."/>
            <person name="Bradley K.W."/>
            <person name="Asai D.J."/>
            <person name="Bowman C.A."/>
            <person name="Russell D.A."/>
            <person name="Pope W.H."/>
            <person name="Jacobs-Sera D."/>
            <person name="Hendrix R.W."/>
            <person name="Hatfull G.F."/>
        </authorList>
    </citation>
    <scope>NUCLEOTIDE SEQUENCE [LARGE SCALE GENOMIC DNA]</scope>
    <source>
        <strain evidence="2 3">DSM 27648</strain>
    </source>
</reference>
<proteinExistence type="predicted"/>
<evidence type="ECO:0000256" key="1">
    <source>
        <dbReference type="SAM" id="MobiDB-lite"/>
    </source>
</evidence>
<dbReference type="RefSeq" id="WP_146654551.1">
    <property type="nucleotide sequence ID" value="NZ_CP012333.1"/>
</dbReference>
<dbReference type="KEGG" id="llu:AKJ09_10512"/>
<keyword evidence="3" id="KW-1185">Reference proteome</keyword>
<dbReference type="EMBL" id="CP012333">
    <property type="protein sequence ID" value="AKV03849.1"/>
    <property type="molecule type" value="Genomic_DNA"/>
</dbReference>
<dbReference type="Proteomes" id="UP000064967">
    <property type="component" value="Chromosome"/>
</dbReference>